<dbReference type="Gene3D" id="3.40.190.290">
    <property type="match status" value="1"/>
</dbReference>
<dbReference type="PANTHER" id="PTHR30537">
    <property type="entry name" value="HTH-TYPE TRANSCRIPTIONAL REGULATOR"/>
    <property type="match status" value="1"/>
</dbReference>
<dbReference type="FunFam" id="1.10.10.10:FF:000001">
    <property type="entry name" value="LysR family transcriptional regulator"/>
    <property type="match status" value="1"/>
</dbReference>
<dbReference type="Proteomes" id="UP000075391">
    <property type="component" value="Unassembled WGS sequence"/>
</dbReference>
<comment type="similarity">
    <text evidence="1">Belongs to the LysR transcriptional regulatory family.</text>
</comment>
<evidence type="ECO:0000256" key="3">
    <source>
        <dbReference type="ARBA" id="ARBA00023125"/>
    </source>
</evidence>
<dbReference type="EMBL" id="LUKF01000001">
    <property type="protein sequence ID" value="KYG70607.1"/>
    <property type="molecule type" value="Genomic_DNA"/>
</dbReference>
<accession>A0A150WVQ3</accession>
<evidence type="ECO:0000256" key="4">
    <source>
        <dbReference type="ARBA" id="ARBA00023163"/>
    </source>
</evidence>
<gene>
    <name evidence="6" type="ORF">AZI85_01330</name>
</gene>
<dbReference type="AlphaFoldDB" id="A0A150WVQ3"/>
<evidence type="ECO:0000313" key="6">
    <source>
        <dbReference type="EMBL" id="KYG70607.1"/>
    </source>
</evidence>
<dbReference type="PANTHER" id="PTHR30537:SF5">
    <property type="entry name" value="HTH-TYPE TRANSCRIPTIONAL ACTIVATOR TTDR-RELATED"/>
    <property type="match status" value="1"/>
</dbReference>
<organism evidence="6 7">
    <name type="scientific">Bdellovibrio bacteriovorus</name>
    <dbReference type="NCBI Taxonomy" id="959"/>
    <lineage>
        <taxon>Bacteria</taxon>
        <taxon>Pseudomonadati</taxon>
        <taxon>Bdellovibrionota</taxon>
        <taxon>Bdellovibrionia</taxon>
        <taxon>Bdellovibrionales</taxon>
        <taxon>Pseudobdellovibrionaceae</taxon>
        <taxon>Bdellovibrio</taxon>
    </lineage>
</organism>
<proteinExistence type="inferred from homology"/>
<evidence type="ECO:0000259" key="5">
    <source>
        <dbReference type="PROSITE" id="PS50931"/>
    </source>
</evidence>
<sequence length="303" mass="34110">MENMKIQNLEDLVAFLQVAELKSFSQAAKTLSVPVSVLSKRIARLEDVLGLRLFQRSTRAVNLTEEGKILVPQAQRILGDIKEVEEQFADTNELKGPVRLTLPLTLAQGPIAKILADFSKNHPKVEVSVHFSDKLEKLVESGFDLAIRFSTLEDSSLIARRLGPNYLKIVASPSYLKKHGTPKTVKDLLKHRLFFLSIHRQRKFMKSGLSLGEISKEPTTHSNNGLFLTELMKLGAGIAVRSHWDVADLLKKKEVVEVVLNDRLESGHDAYIVTPSNRYMSRRVRALMDTLVQEFPKFLESAN</sequence>
<dbReference type="InterPro" id="IPR036390">
    <property type="entry name" value="WH_DNA-bd_sf"/>
</dbReference>
<dbReference type="InterPro" id="IPR000847">
    <property type="entry name" value="LysR_HTH_N"/>
</dbReference>
<dbReference type="GO" id="GO:0003677">
    <property type="term" value="F:DNA binding"/>
    <property type="evidence" value="ECO:0007669"/>
    <property type="project" value="UniProtKB-KW"/>
</dbReference>
<dbReference type="SUPFAM" id="SSF53850">
    <property type="entry name" value="Periplasmic binding protein-like II"/>
    <property type="match status" value="1"/>
</dbReference>
<dbReference type="InterPro" id="IPR058163">
    <property type="entry name" value="LysR-type_TF_proteobact-type"/>
</dbReference>
<name>A0A150WVQ3_BDEBC</name>
<dbReference type="InterPro" id="IPR005119">
    <property type="entry name" value="LysR_subst-bd"/>
</dbReference>
<evidence type="ECO:0000256" key="1">
    <source>
        <dbReference type="ARBA" id="ARBA00009437"/>
    </source>
</evidence>
<dbReference type="Gene3D" id="1.10.10.10">
    <property type="entry name" value="Winged helix-like DNA-binding domain superfamily/Winged helix DNA-binding domain"/>
    <property type="match status" value="1"/>
</dbReference>
<dbReference type="CDD" id="cd08422">
    <property type="entry name" value="PBP2_CrgA_like"/>
    <property type="match status" value="1"/>
</dbReference>
<evidence type="ECO:0000256" key="2">
    <source>
        <dbReference type="ARBA" id="ARBA00023015"/>
    </source>
</evidence>
<protein>
    <recommendedName>
        <fullName evidence="5">HTH lysR-type domain-containing protein</fullName>
    </recommendedName>
</protein>
<dbReference type="PROSITE" id="PS50931">
    <property type="entry name" value="HTH_LYSR"/>
    <property type="match status" value="1"/>
</dbReference>
<dbReference type="GO" id="GO:0003700">
    <property type="term" value="F:DNA-binding transcription factor activity"/>
    <property type="evidence" value="ECO:0007669"/>
    <property type="project" value="InterPro"/>
</dbReference>
<keyword evidence="3" id="KW-0238">DNA-binding</keyword>
<comment type="caution">
    <text evidence="6">The sequence shown here is derived from an EMBL/GenBank/DDBJ whole genome shotgun (WGS) entry which is preliminary data.</text>
</comment>
<evidence type="ECO:0000313" key="7">
    <source>
        <dbReference type="Proteomes" id="UP000075391"/>
    </source>
</evidence>
<keyword evidence="2" id="KW-0805">Transcription regulation</keyword>
<feature type="domain" description="HTH lysR-type" evidence="5">
    <location>
        <begin position="7"/>
        <end position="64"/>
    </location>
</feature>
<reference evidence="6 7" key="1">
    <citation type="submission" date="2016-03" db="EMBL/GenBank/DDBJ databases">
        <authorList>
            <person name="Ploux O."/>
        </authorList>
    </citation>
    <scope>NUCLEOTIDE SEQUENCE [LARGE SCALE GENOMIC DNA]</scope>
    <source>
        <strain evidence="6 7">BER2</strain>
    </source>
</reference>
<dbReference type="InterPro" id="IPR036388">
    <property type="entry name" value="WH-like_DNA-bd_sf"/>
</dbReference>
<keyword evidence="4" id="KW-0804">Transcription</keyword>
<dbReference type="Pfam" id="PF00126">
    <property type="entry name" value="HTH_1"/>
    <property type="match status" value="1"/>
</dbReference>
<dbReference type="OrthoDB" id="9815676at2"/>
<dbReference type="Pfam" id="PF03466">
    <property type="entry name" value="LysR_substrate"/>
    <property type="match status" value="1"/>
</dbReference>
<dbReference type="SUPFAM" id="SSF46785">
    <property type="entry name" value="Winged helix' DNA-binding domain"/>
    <property type="match status" value="1"/>
</dbReference>